<dbReference type="GO" id="GO:0005524">
    <property type="term" value="F:ATP binding"/>
    <property type="evidence" value="ECO:0007669"/>
    <property type="project" value="UniProtKB-KW"/>
</dbReference>
<dbReference type="PANTHER" id="PTHR11956:SF5">
    <property type="entry name" value="ARGININE--TRNA LIGASE, CYTOPLASMIC"/>
    <property type="match status" value="1"/>
</dbReference>
<dbReference type="InterPro" id="IPR001278">
    <property type="entry name" value="Arg-tRNA-ligase"/>
</dbReference>
<dbReference type="InterPro" id="IPR009080">
    <property type="entry name" value="tRNAsynth_Ia_anticodon-bd"/>
</dbReference>
<keyword evidence="2" id="KW-0436">Ligase</keyword>
<name>A0A1D8GGY5_9FIRM</name>
<keyword evidence="4" id="KW-0067">ATP-binding</keyword>
<dbReference type="STRING" id="1424294.Gferi_11545"/>
<dbReference type="SMART" id="SM01016">
    <property type="entry name" value="Arg_tRNA_synt_N"/>
    <property type="match status" value="1"/>
</dbReference>
<evidence type="ECO:0000256" key="2">
    <source>
        <dbReference type="ARBA" id="ARBA00022598"/>
    </source>
</evidence>
<dbReference type="EC" id="6.1.1.19" evidence="1"/>
<dbReference type="PANTHER" id="PTHR11956">
    <property type="entry name" value="ARGINYL-TRNA SYNTHETASE"/>
    <property type="match status" value="1"/>
</dbReference>
<dbReference type="InterPro" id="IPR005148">
    <property type="entry name" value="Arg-tRNA-synth_N"/>
</dbReference>
<dbReference type="InterPro" id="IPR036695">
    <property type="entry name" value="Arg-tRNA-synth_N_sf"/>
</dbReference>
<dbReference type="Pfam" id="PF05746">
    <property type="entry name" value="DALR_1"/>
    <property type="match status" value="1"/>
</dbReference>
<dbReference type="RefSeq" id="WP_069976611.1">
    <property type="nucleotide sequence ID" value="NZ_CP017269.1"/>
</dbReference>
<feature type="domain" description="DALR anticodon binding" evidence="6">
    <location>
        <begin position="133"/>
        <end position="252"/>
    </location>
</feature>
<dbReference type="GO" id="GO:0006420">
    <property type="term" value="P:arginyl-tRNA aminoacylation"/>
    <property type="evidence" value="ECO:0007669"/>
    <property type="project" value="InterPro"/>
</dbReference>
<dbReference type="InterPro" id="IPR008909">
    <property type="entry name" value="DALR_anticod-bd"/>
</dbReference>
<evidence type="ECO:0000313" key="8">
    <source>
        <dbReference type="EMBL" id="AOT70171.1"/>
    </source>
</evidence>
<dbReference type="OrthoDB" id="9805987at2"/>
<gene>
    <name evidence="8" type="ORF">Gferi_11545</name>
</gene>
<protein>
    <recommendedName>
        <fullName evidence="1">arginine--tRNA ligase</fullName>
        <ecNumber evidence="1">6.1.1.19</ecNumber>
    </recommendedName>
</protein>
<evidence type="ECO:0000256" key="1">
    <source>
        <dbReference type="ARBA" id="ARBA00012837"/>
    </source>
</evidence>
<dbReference type="KEGG" id="gfe:Gferi_11545"/>
<evidence type="ECO:0000256" key="5">
    <source>
        <dbReference type="ARBA" id="ARBA00049339"/>
    </source>
</evidence>
<proteinExistence type="predicted"/>
<evidence type="ECO:0000259" key="7">
    <source>
        <dbReference type="SMART" id="SM01016"/>
    </source>
</evidence>
<comment type="catalytic activity">
    <reaction evidence="5">
        <text>tRNA(Arg) + L-arginine + ATP = L-arginyl-tRNA(Arg) + AMP + diphosphate</text>
        <dbReference type="Rhea" id="RHEA:20301"/>
        <dbReference type="Rhea" id="RHEA-COMP:9658"/>
        <dbReference type="Rhea" id="RHEA-COMP:9673"/>
        <dbReference type="ChEBI" id="CHEBI:30616"/>
        <dbReference type="ChEBI" id="CHEBI:32682"/>
        <dbReference type="ChEBI" id="CHEBI:33019"/>
        <dbReference type="ChEBI" id="CHEBI:78442"/>
        <dbReference type="ChEBI" id="CHEBI:78513"/>
        <dbReference type="ChEBI" id="CHEBI:456215"/>
        <dbReference type="EC" id="6.1.1.19"/>
    </reaction>
</comment>
<dbReference type="Pfam" id="PF03485">
    <property type="entry name" value="Arg_tRNA_synt_N"/>
    <property type="match status" value="1"/>
</dbReference>
<feature type="domain" description="Arginyl tRNA synthetase N-terminal" evidence="7">
    <location>
        <begin position="3"/>
        <end position="83"/>
    </location>
</feature>
<keyword evidence="9" id="KW-1185">Reference proteome</keyword>
<accession>A0A1D8GGY5</accession>
<evidence type="ECO:0000259" key="6">
    <source>
        <dbReference type="SMART" id="SM00836"/>
    </source>
</evidence>
<evidence type="ECO:0000256" key="4">
    <source>
        <dbReference type="ARBA" id="ARBA00022840"/>
    </source>
</evidence>
<reference evidence="8 9" key="1">
    <citation type="submission" date="2016-09" db="EMBL/GenBank/DDBJ databases">
        <title>Genomic analysis reveals versatility of anaerobic energy metabolism of Geosporobacter ferrireducens IRF9 of phylum Firmicutes.</title>
        <authorList>
            <person name="Kim S.-J."/>
        </authorList>
    </citation>
    <scope>NUCLEOTIDE SEQUENCE [LARGE SCALE GENOMIC DNA]</scope>
    <source>
        <strain evidence="8 9">IRF9</strain>
    </source>
</reference>
<evidence type="ECO:0000313" key="9">
    <source>
        <dbReference type="Proteomes" id="UP000095743"/>
    </source>
</evidence>
<dbReference type="GO" id="GO:0005737">
    <property type="term" value="C:cytoplasm"/>
    <property type="evidence" value="ECO:0007669"/>
    <property type="project" value="InterPro"/>
</dbReference>
<dbReference type="SMART" id="SM00836">
    <property type="entry name" value="DALR_1"/>
    <property type="match status" value="1"/>
</dbReference>
<dbReference type="Gene3D" id="3.30.1360.70">
    <property type="entry name" value="Arginyl tRNA synthetase N-terminal domain"/>
    <property type="match status" value="1"/>
</dbReference>
<dbReference type="SUPFAM" id="SSF47323">
    <property type="entry name" value="Anticodon-binding domain of a subclass of class I aminoacyl-tRNA synthetases"/>
    <property type="match status" value="1"/>
</dbReference>
<organism evidence="8 9">
    <name type="scientific">Geosporobacter ferrireducens</name>
    <dbReference type="NCBI Taxonomy" id="1424294"/>
    <lineage>
        <taxon>Bacteria</taxon>
        <taxon>Bacillati</taxon>
        <taxon>Bacillota</taxon>
        <taxon>Clostridia</taxon>
        <taxon>Peptostreptococcales</taxon>
        <taxon>Thermotaleaceae</taxon>
        <taxon>Geosporobacter</taxon>
    </lineage>
</organism>
<dbReference type="AlphaFoldDB" id="A0A1D8GGY5"/>
<dbReference type="Proteomes" id="UP000095743">
    <property type="component" value="Chromosome"/>
</dbReference>
<dbReference type="EMBL" id="CP017269">
    <property type="protein sequence ID" value="AOT70171.1"/>
    <property type="molecule type" value="Genomic_DNA"/>
</dbReference>
<evidence type="ECO:0000256" key="3">
    <source>
        <dbReference type="ARBA" id="ARBA00022741"/>
    </source>
</evidence>
<keyword evidence="3" id="KW-0547">Nucleotide-binding</keyword>
<dbReference type="Gene3D" id="1.10.730.10">
    <property type="entry name" value="Isoleucyl-tRNA Synthetase, Domain 1"/>
    <property type="match status" value="1"/>
</dbReference>
<sequence length="252" mass="28744">MKAEIKRQILLALPEIENAEQIEVMEPKNKDHGDFTSNVALKMAKELRKSPMMLAEALAEKIKNNWTAVEVKVITPGFINFYLKEKWLYKVFENVLPESMSSNVKERIEVILKTQEAKELIQEKLLPEEIKRIQYAHSRICSVLEILRSEGICHKGPGISFDYHGSDTEKQILKQLLGYPAMIGQTLENRDSKVLLDYLVGLNNLFYRYHEGLLFRSLNPSLLYGTLKVLASMGRIIGELLGLLGIDAPVKM</sequence>
<dbReference type="SUPFAM" id="SSF55190">
    <property type="entry name" value="Arginyl-tRNA synthetase (ArgRS), N-terminal 'additional' domain"/>
    <property type="match status" value="1"/>
</dbReference>
<dbReference type="GO" id="GO:0004814">
    <property type="term" value="F:arginine-tRNA ligase activity"/>
    <property type="evidence" value="ECO:0007669"/>
    <property type="project" value="UniProtKB-EC"/>
</dbReference>